<dbReference type="EMBL" id="CP051128">
    <property type="protein sequence ID" value="QIZ09304.1"/>
    <property type="molecule type" value="Genomic_DNA"/>
</dbReference>
<dbReference type="GO" id="GO:0005886">
    <property type="term" value="C:plasma membrane"/>
    <property type="evidence" value="ECO:0007669"/>
    <property type="project" value="TreeGrafter"/>
</dbReference>
<evidence type="ECO:0000313" key="6">
    <source>
        <dbReference type="EMBL" id="QIZ09304.1"/>
    </source>
</evidence>
<dbReference type="GO" id="GO:0009401">
    <property type="term" value="P:phosphoenolpyruvate-dependent sugar phosphotransferase system"/>
    <property type="evidence" value="ECO:0007669"/>
    <property type="project" value="TreeGrafter"/>
</dbReference>
<dbReference type="PANTHER" id="PTHR32502">
    <property type="entry name" value="N-ACETYLGALACTOSAMINE PERMEASE II COMPONENT-RELATED"/>
    <property type="match status" value="1"/>
</dbReference>
<name>A0A6H1P6S2_PRIMG</name>
<dbReference type="Proteomes" id="UP000501868">
    <property type="component" value="Chromosome"/>
</dbReference>
<sequence>MFLPFSYQQIEEMGASNTVKEIMQQPELWKKVYEIVLNKKSKISQFFQDISANHTRARFIFTGAGTSAFVGDIVVPYLRKNNSHTNWDFQAIATTDLVSSPSYYFYEDIPTILVSFARSGNSPESVAAVELGEKTISNFYQIVITCNENGKLAEKAINDSRTLLIQMPNESNDLGFAMTSSFTCMMLASLLVFQYEKLDSLKTIVDKLYSQGESFLKQLSLRLEDIFEFNFQRIIYLGSGILGGIARESALKVLELTSGQVISMNETPLGFRHGPKTILNDHTLVVQFLSSDPYTRKYDIDLLKEVHKEKLNSKVVSVDLGFDQTVMENSHCNLQMAIDGELEDIYLGFIYVLFAQALSVKKSIQLGLEVDNPCANGMVNRVVQGVTIHSL</sequence>
<keyword evidence="2" id="KW-0677">Repeat</keyword>
<dbReference type="GO" id="GO:1901135">
    <property type="term" value="P:carbohydrate derivative metabolic process"/>
    <property type="evidence" value="ECO:0007669"/>
    <property type="project" value="InterPro"/>
</dbReference>
<evidence type="ECO:0000313" key="7">
    <source>
        <dbReference type="Proteomes" id="UP000501868"/>
    </source>
</evidence>
<dbReference type="InterPro" id="IPR035464">
    <property type="entry name" value="SIS_AgaS"/>
</dbReference>
<protein>
    <submittedName>
        <fullName evidence="6">SIS domain-containing protein</fullName>
    </submittedName>
</protein>
<dbReference type="GO" id="GO:0097367">
    <property type="term" value="F:carbohydrate derivative binding"/>
    <property type="evidence" value="ECO:0007669"/>
    <property type="project" value="InterPro"/>
</dbReference>
<gene>
    <name evidence="6" type="ORF">HFZ78_23530</name>
</gene>
<dbReference type="SUPFAM" id="SSF53697">
    <property type="entry name" value="SIS domain"/>
    <property type="match status" value="1"/>
</dbReference>
<accession>A0A6H1P6S2</accession>
<dbReference type="InterPro" id="IPR001347">
    <property type="entry name" value="SIS_dom"/>
</dbReference>
<dbReference type="InterPro" id="IPR035466">
    <property type="entry name" value="GlmS/AgaS_SIS"/>
</dbReference>
<evidence type="ECO:0000256" key="2">
    <source>
        <dbReference type="ARBA" id="ARBA00022737"/>
    </source>
</evidence>
<evidence type="ECO:0000256" key="4">
    <source>
        <dbReference type="ARBA" id="ARBA00029292"/>
    </source>
</evidence>
<feature type="domain" description="SIS" evidence="5">
    <location>
        <begin position="43"/>
        <end position="203"/>
    </location>
</feature>
<dbReference type="Gene3D" id="3.40.50.10490">
    <property type="entry name" value="Glucose-6-phosphate isomerase like protein, domain 1"/>
    <property type="match status" value="2"/>
</dbReference>
<evidence type="ECO:0000256" key="3">
    <source>
        <dbReference type="ARBA" id="ARBA00022801"/>
    </source>
</evidence>
<dbReference type="PANTHER" id="PTHR32502:SF3">
    <property type="entry name" value="D-GALACTOSAMINE-6-PHOSPHATE DEAMINASE AGAS-RELATED"/>
    <property type="match status" value="1"/>
</dbReference>
<feature type="domain" description="SIS" evidence="5">
    <location>
        <begin position="219"/>
        <end position="373"/>
    </location>
</feature>
<evidence type="ECO:0000256" key="1">
    <source>
        <dbReference type="ARBA" id="ARBA00007748"/>
    </source>
</evidence>
<reference evidence="6 7" key="1">
    <citation type="submission" date="2020-04" db="EMBL/GenBank/DDBJ databases">
        <title>Genome-Wide Identification of 5-Methylcytosine Sites in Bacterial Genomes By High-Throughput Sequencing of MspJI Restriction Fragments.</title>
        <authorList>
            <person name="Wu V."/>
        </authorList>
    </citation>
    <scope>NUCLEOTIDE SEQUENCE [LARGE SCALE GENOMIC DNA]</scope>
    <source>
        <strain evidence="6 7">S2</strain>
    </source>
</reference>
<proteinExistence type="inferred from homology"/>
<dbReference type="PROSITE" id="PS51464">
    <property type="entry name" value="SIS"/>
    <property type="match status" value="2"/>
</dbReference>
<dbReference type="CDD" id="cd05010">
    <property type="entry name" value="SIS_AgaS_like"/>
    <property type="match status" value="1"/>
</dbReference>
<dbReference type="CDD" id="cd05008">
    <property type="entry name" value="SIS_GlmS_GlmD_1"/>
    <property type="match status" value="1"/>
</dbReference>
<evidence type="ECO:0000259" key="5">
    <source>
        <dbReference type="PROSITE" id="PS51464"/>
    </source>
</evidence>
<dbReference type="InterPro" id="IPR046348">
    <property type="entry name" value="SIS_dom_sf"/>
</dbReference>
<dbReference type="AlphaFoldDB" id="A0A6H1P6S2"/>
<comment type="similarity">
    <text evidence="1">Belongs to the SIS family. AgaS subfamily.</text>
</comment>
<comment type="catalytic activity">
    <reaction evidence="4">
        <text>D-galactosamine 6-phosphate + H2O = D-tagatopyranose 1-phosphate + NH4(+)</text>
        <dbReference type="Rhea" id="RHEA:47680"/>
        <dbReference type="ChEBI" id="CHEBI:15377"/>
        <dbReference type="ChEBI" id="CHEBI:28938"/>
        <dbReference type="ChEBI" id="CHEBI:71674"/>
        <dbReference type="ChEBI" id="CHEBI:138150"/>
    </reaction>
</comment>
<organism evidence="6 7">
    <name type="scientific">Priestia megaterium</name>
    <name type="common">Bacillus megaterium</name>
    <dbReference type="NCBI Taxonomy" id="1404"/>
    <lineage>
        <taxon>Bacteria</taxon>
        <taxon>Bacillati</taxon>
        <taxon>Bacillota</taxon>
        <taxon>Bacilli</taxon>
        <taxon>Bacillales</taxon>
        <taxon>Bacillaceae</taxon>
        <taxon>Priestia</taxon>
    </lineage>
</organism>
<keyword evidence="3" id="KW-0378">Hydrolase</keyword>
<dbReference type="GO" id="GO:0016787">
    <property type="term" value="F:hydrolase activity"/>
    <property type="evidence" value="ECO:0007669"/>
    <property type="project" value="UniProtKB-KW"/>
</dbReference>
<dbReference type="InterPro" id="IPR050303">
    <property type="entry name" value="GatZ_KbaZ_carbometab"/>
</dbReference>
<dbReference type="Pfam" id="PF01380">
    <property type="entry name" value="SIS"/>
    <property type="match status" value="1"/>
</dbReference>
<reference evidence="6 7" key="2">
    <citation type="submission" date="2020-04" db="EMBL/GenBank/DDBJ databases">
        <authorList>
            <person name="Fomenkov A."/>
            <person name="Anton B.P."/>
            <person name="Roberts R.J."/>
        </authorList>
    </citation>
    <scope>NUCLEOTIDE SEQUENCE [LARGE SCALE GENOMIC DNA]</scope>
    <source>
        <strain evidence="6 7">S2</strain>
    </source>
</reference>